<feature type="compositionally biased region" description="Basic and acidic residues" evidence="1">
    <location>
        <begin position="9"/>
        <end position="20"/>
    </location>
</feature>
<proteinExistence type="predicted"/>
<evidence type="ECO:0000313" key="4">
    <source>
        <dbReference type="Proteomes" id="UP000564836"/>
    </source>
</evidence>
<organism evidence="2">
    <name type="scientific">Bradyrhizobium barranii subsp. barranii</name>
    <dbReference type="NCBI Taxonomy" id="2823807"/>
    <lineage>
        <taxon>Bacteria</taxon>
        <taxon>Pseudomonadati</taxon>
        <taxon>Pseudomonadota</taxon>
        <taxon>Alphaproteobacteria</taxon>
        <taxon>Hyphomicrobiales</taxon>
        <taxon>Nitrobacteraceae</taxon>
        <taxon>Bradyrhizobium</taxon>
        <taxon>Bradyrhizobium barranii</taxon>
    </lineage>
</organism>
<dbReference type="EMBL" id="JACBFH010000001">
    <property type="protein sequence ID" value="NYY95602.1"/>
    <property type="molecule type" value="Genomic_DNA"/>
</dbReference>
<protein>
    <submittedName>
        <fullName evidence="2">Uncharacterized protein</fullName>
    </submittedName>
</protein>
<dbReference type="RefSeq" id="WP_166342063.1">
    <property type="nucleotide sequence ID" value="NZ_CP088280.1"/>
</dbReference>
<name>A0A7Z0QMR0_9BRAD</name>
<accession>A0A7Z0QMR0</accession>
<evidence type="ECO:0000313" key="2">
    <source>
        <dbReference type="EMBL" id="NYY95602.1"/>
    </source>
</evidence>
<feature type="region of interest" description="Disordered" evidence="1">
    <location>
        <begin position="1"/>
        <end position="20"/>
    </location>
</feature>
<dbReference type="Proteomes" id="UP000564836">
    <property type="component" value="Chromosome"/>
</dbReference>
<reference evidence="3 4" key="1">
    <citation type="journal article" date="2017" name="Syst. Appl. Microbiol.">
        <title>Soybeans inoculated with root zone soils of Canadian native legumes harbour diverse and novel Bradyrhizobium spp. that possess agricultural potential.</title>
        <authorList>
            <person name="Bromfield E.S.P."/>
            <person name="Cloutier S."/>
            <person name="Tambong J.T."/>
            <person name="Tran Thi T.V."/>
        </authorList>
    </citation>
    <scope>NUCLEOTIDE SEQUENCE [LARGE SCALE GENOMIC DNA]</scope>
    <source>
        <strain evidence="3 4">323S2</strain>
    </source>
</reference>
<evidence type="ECO:0000256" key="1">
    <source>
        <dbReference type="SAM" id="MobiDB-lite"/>
    </source>
</evidence>
<reference evidence="2" key="2">
    <citation type="submission" date="2020-06" db="EMBL/GenBank/DDBJ databases">
        <title>Whole Genome Sequence of Bradyrhizobium sp. Strain 323S2.</title>
        <authorList>
            <person name="Bromfield E.S.P."/>
        </authorList>
    </citation>
    <scope>NUCLEOTIDE SEQUENCE [LARGE SCALE GENOMIC DNA]</scope>
    <source>
        <strain evidence="2">323S2</strain>
    </source>
</reference>
<gene>
    <name evidence="3" type="ORF">G6321_00021650</name>
    <name evidence="2" type="ORF">G6321_46540</name>
</gene>
<dbReference type="EMBL" id="CP088280">
    <property type="protein sequence ID" value="UGX97596.1"/>
    <property type="molecule type" value="Genomic_DNA"/>
</dbReference>
<evidence type="ECO:0000313" key="3">
    <source>
        <dbReference type="EMBL" id="UGX97596.1"/>
    </source>
</evidence>
<reference evidence="3 4" key="3">
    <citation type="journal article" date="2022" name="Int. J. Syst. Evol. Microbiol.">
        <title>Strains of Bradyrhizobium barranii sp. nov. associated with legumes native to Canada are symbionts of soybeans and belong to different subspecies (subsp. barranii subsp. nov. and subsp. apii subsp. nov.) and symbiovars (sv. glycinearum and sv. septentrionale).</title>
        <authorList>
            <person name="Bromfield E.S.P."/>
            <person name="Cloutier S."/>
            <person name="Wasai-Hara S."/>
            <person name="Minamisawa K."/>
        </authorList>
    </citation>
    <scope>NUCLEOTIDE SEQUENCE [LARGE SCALE GENOMIC DNA]</scope>
    <source>
        <strain evidence="3 4">323S2</strain>
    </source>
</reference>
<dbReference type="AlphaFoldDB" id="A0A7Z0QMR0"/>
<sequence>MAAWEADQEDRKKGHPEKATRILYGAKNRIVAVKVRGKYRTLEETFSEPRGPAEDKAKIAADYVPDELPDVQDDAARRVDHQAMKRRLGREVCRVLELALGTLPAEQIGEELGLSSKTGERMAVKLVDGAIVKLLAEYARRDAVDRKAA</sequence>